<organism evidence="1 2">
    <name type="scientific">Dovyalis caffra</name>
    <dbReference type="NCBI Taxonomy" id="77055"/>
    <lineage>
        <taxon>Eukaryota</taxon>
        <taxon>Viridiplantae</taxon>
        <taxon>Streptophyta</taxon>
        <taxon>Embryophyta</taxon>
        <taxon>Tracheophyta</taxon>
        <taxon>Spermatophyta</taxon>
        <taxon>Magnoliopsida</taxon>
        <taxon>eudicotyledons</taxon>
        <taxon>Gunneridae</taxon>
        <taxon>Pentapetalae</taxon>
        <taxon>rosids</taxon>
        <taxon>fabids</taxon>
        <taxon>Malpighiales</taxon>
        <taxon>Salicaceae</taxon>
        <taxon>Flacourtieae</taxon>
        <taxon>Dovyalis</taxon>
    </lineage>
</organism>
<name>A0AAV1S595_9ROSI</name>
<dbReference type="EMBL" id="CAWUPB010001173">
    <property type="protein sequence ID" value="CAK7346052.1"/>
    <property type="molecule type" value="Genomic_DNA"/>
</dbReference>
<comment type="caution">
    <text evidence="1">The sequence shown here is derived from an EMBL/GenBank/DDBJ whole genome shotgun (WGS) entry which is preliminary data.</text>
</comment>
<accession>A0AAV1S595</accession>
<dbReference type="Proteomes" id="UP001314170">
    <property type="component" value="Unassembled WGS sequence"/>
</dbReference>
<protein>
    <submittedName>
        <fullName evidence="1">Uncharacterized protein</fullName>
    </submittedName>
</protein>
<proteinExistence type="predicted"/>
<reference evidence="1 2" key="1">
    <citation type="submission" date="2024-01" db="EMBL/GenBank/DDBJ databases">
        <authorList>
            <person name="Waweru B."/>
        </authorList>
    </citation>
    <scope>NUCLEOTIDE SEQUENCE [LARGE SCALE GENOMIC DNA]</scope>
</reference>
<keyword evidence="2" id="KW-1185">Reference proteome</keyword>
<evidence type="ECO:0000313" key="2">
    <source>
        <dbReference type="Proteomes" id="UP001314170"/>
    </source>
</evidence>
<sequence>MQEAERVKDKFLQDYLSCLASSSLSVSFLVRRKIIGNPVYLHRIPNITDCK</sequence>
<gene>
    <name evidence="1" type="ORF">DCAF_LOCUS18722</name>
</gene>
<evidence type="ECO:0000313" key="1">
    <source>
        <dbReference type="EMBL" id="CAK7346052.1"/>
    </source>
</evidence>
<dbReference type="AlphaFoldDB" id="A0AAV1S595"/>